<organism evidence="1 2">
    <name type="scientific">Flavobacterium limi</name>
    <dbReference type="NCBI Taxonomy" id="2045105"/>
    <lineage>
        <taxon>Bacteria</taxon>
        <taxon>Pseudomonadati</taxon>
        <taxon>Bacteroidota</taxon>
        <taxon>Flavobacteriia</taxon>
        <taxon>Flavobacteriales</taxon>
        <taxon>Flavobacteriaceae</taxon>
        <taxon>Flavobacterium</taxon>
    </lineage>
</organism>
<gene>
    <name evidence="1" type="ORF">GCM10011518_02730</name>
</gene>
<proteinExistence type="predicted"/>
<name>A0ABQ1TKX9_9FLAO</name>
<evidence type="ECO:0000313" key="1">
    <source>
        <dbReference type="EMBL" id="GGE96859.1"/>
    </source>
</evidence>
<evidence type="ECO:0008006" key="3">
    <source>
        <dbReference type="Google" id="ProtNLM"/>
    </source>
</evidence>
<dbReference type="SUPFAM" id="SSF51197">
    <property type="entry name" value="Clavaminate synthase-like"/>
    <property type="match status" value="1"/>
</dbReference>
<dbReference type="Proteomes" id="UP000655016">
    <property type="component" value="Unassembled WGS sequence"/>
</dbReference>
<sequence length="125" mass="14585">MSHLHEINSNGFTIINLVYTESEIEKLISIIENTTESNPENATFRKSQDLFAIRQFHKEVPESLDFIFNQNLKHIIEETFGEGYFITKSIYFDKPEKSNWFVAYHQDLTISVNKKIEIANLKTGL</sequence>
<keyword evidence="2" id="KW-1185">Reference proteome</keyword>
<reference evidence="2" key="1">
    <citation type="journal article" date="2019" name="Int. J. Syst. Evol. Microbiol.">
        <title>The Global Catalogue of Microorganisms (GCM) 10K type strain sequencing project: providing services to taxonomists for standard genome sequencing and annotation.</title>
        <authorList>
            <consortium name="The Broad Institute Genomics Platform"/>
            <consortium name="The Broad Institute Genome Sequencing Center for Infectious Disease"/>
            <person name="Wu L."/>
            <person name="Ma J."/>
        </authorList>
    </citation>
    <scope>NUCLEOTIDE SEQUENCE [LARGE SCALE GENOMIC DNA]</scope>
    <source>
        <strain evidence="2">CGMCC 1.16060</strain>
    </source>
</reference>
<comment type="caution">
    <text evidence="1">The sequence shown here is derived from an EMBL/GenBank/DDBJ whole genome shotgun (WGS) entry which is preliminary data.</text>
</comment>
<evidence type="ECO:0000313" key="2">
    <source>
        <dbReference type="Proteomes" id="UP000655016"/>
    </source>
</evidence>
<protein>
    <recommendedName>
        <fullName evidence="3">Phytanoyl-CoA dioxygenase</fullName>
    </recommendedName>
</protein>
<dbReference type="Gene3D" id="2.60.120.620">
    <property type="entry name" value="q2cbj1_9rhob like domain"/>
    <property type="match status" value="1"/>
</dbReference>
<accession>A0ABQ1TKX9</accession>
<dbReference type="EMBL" id="BMKP01000001">
    <property type="protein sequence ID" value="GGE96859.1"/>
    <property type="molecule type" value="Genomic_DNA"/>
</dbReference>
<dbReference type="RefSeq" id="WP_308422524.1">
    <property type="nucleotide sequence ID" value="NZ_BMKP01000001.1"/>
</dbReference>